<name>A0A2P5AYR0_PARAD</name>
<organism evidence="1 2">
    <name type="scientific">Parasponia andersonii</name>
    <name type="common">Sponia andersonii</name>
    <dbReference type="NCBI Taxonomy" id="3476"/>
    <lineage>
        <taxon>Eukaryota</taxon>
        <taxon>Viridiplantae</taxon>
        <taxon>Streptophyta</taxon>
        <taxon>Embryophyta</taxon>
        <taxon>Tracheophyta</taxon>
        <taxon>Spermatophyta</taxon>
        <taxon>Magnoliopsida</taxon>
        <taxon>eudicotyledons</taxon>
        <taxon>Gunneridae</taxon>
        <taxon>Pentapetalae</taxon>
        <taxon>rosids</taxon>
        <taxon>fabids</taxon>
        <taxon>Rosales</taxon>
        <taxon>Cannabaceae</taxon>
        <taxon>Parasponia</taxon>
    </lineage>
</organism>
<reference evidence="2" key="1">
    <citation type="submission" date="2016-06" db="EMBL/GenBank/DDBJ databases">
        <title>Parallel loss of symbiosis genes in relatives of nitrogen-fixing non-legume Parasponia.</title>
        <authorList>
            <person name="Van Velzen R."/>
            <person name="Holmer R."/>
            <person name="Bu F."/>
            <person name="Rutten L."/>
            <person name="Van Zeijl A."/>
            <person name="Liu W."/>
            <person name="Santuari L."/>
            <person name="Cao Q."/>
            <person name="Sharma T."/>
            <person name="Shen D."/>
            <person name="Roswanjaya Y."/>
            <person name="Wardhani T."/>
            <person name="Kalhor M.S."/>
            <person name="Jansen J."/>
            <person name="Van den Hoogen J."/>
            <person name="Gungor B."/>
            <person name="Hartog M."/>
            <person name="Hontelez J."/>
            <person name="Verver J."/>
            <person name="Yang W.-C."/>
            <person name="Schijlen E."/>
            <person name="Repin R."/>
            <person name="Schilthuizen M."/>
            <person name="Schranz E."/>
            <person name="Heidstra R."/>
            <person name="Miyata K."/>
            <person name="Fedorova E."/>
            <person name="Kohlen W."/>
            <person name="Bisseling T."/>
            <person name="Smit S."/>
            <person name="Geurts R."/>
        </authorList>
    </citation>
    <scope>NUCLEOTIDE SEQUENCE [LARGE SCALE GENOMIC DNA]</scope>
    <source>
        <strain evidence="2">cv. WU1-14</strain>
    </source>
</reference>
<proteinExistence type="predicted"/>
<sequence>MHANRGSIYIYIYMVQTPNCDKSLVKPTCDRYIQQNAVPLRHCGITQPDTCHVISGWVHATEGGSSGQGWAVDTCQAKSPAFIDCNAFSQQLLPPSFNAIHIIHSHIQHTPSLSPIQLSNTLHDGASISTAAL</sequence>
<protein>
    <submittedName>
        <fullName evidence="1">Uncharacterized protein</fullName>
    </submittedName>
</protein>
<dbReference type="OrthoDB" id="10456043at2759"/>
<evidence type="ECO:0000313" key="2">
    <source>
        <dbReference type="Proteomes" id="UP000237105"/>
    </source>
</evidence>
<dbReference type="EMBL" id="JXTB01000410">
    <property type="protein sequence ID" value="PON41659.1"/>
    <property type="molecule type" value="Genomic_DNA"/>
</dbReference>
<dbReference type="AlphaFoldDB" id="A0A2P5AYR0"/>
<dbReference type="Proteomes" id="UP000237105">
    <property type="component" value="Unassembled WGS sequence"/>
</dbReference>
<gene>
    <name evidence="1" type="ORF">PanWU01x14_287750</name>
</gene>
<keyword evidence="2" id="KW-1185">Reference proteome</keyword>
<accession>A0A2P5AYR0</accession>
<comment type="caution">
    <text evidence="1">The sequence shown here is derived from an EMBL/GenBank/DDBJ whole genome shotgun (WGS) entry which is preliminary data.</text>
</comment>
<evidence type="ECO:0000313" key="1">
    <source>
        <dbReference type="EMBL" id="PON41659.1"/>
    </source>
</evidence>